<evidence type="ECO:0000313" key="2">
    <source>
        <dbReference type="Proteomes" id="UP000276301"/>
    </source>
</evidence>
<comment type="caution">
    <text evidence="1">The sequence shown here is derived from an EMBL/GenBank/DDBJ whole genome shotgun (WGS) entry which is preliminary data.</text>
</comment>
<name>A0A498D5H2_9FIRM</name>
<reference evidence="1 2" key="1">
    <citation type="submission" date="2018-10" db="EMBL/GenBank/DDBJ databases">
        <title>Anaerotruncus faecis sp. nov., isolated from human feces.</title>
        <authorList>
            <person name="Wang Y.-J."/>
        </authorList>
    </citation>
    <scope>NUCLEOTIDE SEQUENCE [LARGE SCALE GENOMIC DNA]</scope>
    <source>
        <strain evidence="1 2">22A2-44</strain>
    </source>
</reference>
<gene>
    <name evidence="1" type="ORF">D4A47_02335</name>
</gene>
<accession>A0A498D5H2</accession>
<organism evidence="1 2">
    <name type="scientific">Anaerotruncus massiliensis</name>
    <name type="common">ex Liu et al. 2021</name>
    <dbReference type="NCBI Taxonomy" id="2321404"/>
    <lineage>
        <taxon>Bacteria</taxon>
        <taxon>Bacillati</taxon>
        <taxon>Bacillota</taxon>
        <taxon>Clostridia</taxon>
        <taxon>Eubacteriales</taxon>
        <taxon>Oscillospiraceae</taxon>
        <taxon>Anaerotruncus</taxon>
    </lineage>
</organism>
<dbReference type="EMBL" id="RCHT01000001">
    <property type="protein sequence ID" value="RLL14841.1"/>
    <property type="molecule type" value="Genomic_DNA"/>
</dbReference>
<protein>
    <submittedName>
        <fullName evidence="1">Uncharacterized protein</fullName>
    </submittedName>
</protein>
<dbReference type="Pfam" id="PF20648">
    <property type="entry name" value="DUF6809"/>
    <property type="match status" value="1"/>
</dbReference>
<sequence length="99" mass="11263">MAEDYLRQLYRNGLDYYAGLAAHQPGFEEVKARYGRCARKIRSRLTQKQVVWLKSLIDAQYEMECIHCETAFAEGFRLCARLTGELNARAVTARDAASG</sequence>
<dbReference type="InterPro" id="IPR049215">
    <property type="entry name" value="DUF6809"/>
</dbReference>
<dbReference type="RefSeq" id="WP_121585969.1">
    <property type="nucleotide sequence ID" value="NZ_RCHT01000001.1"/>
</dbReference>
<dbReference type="AlphaFoldDB" id="A0A498D5H2"/>
<proteinExistence type="predicted"/>
<evidence type="ECO:0000313" key="1">
    <source>
        <dbReference type="EMBL" id="RLL14841.1"/>
    </source>
</evidence>
<keyword evidence="2" id="KW-1185">Reference proteome</keyword>
<dbReference type="Proteomes" id="UP000276301">
    <property type="component" value="Unassembled WGS sequence"/>
</dbReference>